<organism evidence="1 2">
    <name type="scientific">Allacma fusca</name>
    <dbReference type="NCBI Taxonomy" id="39272"/>
    <lineage>
        <taxon>Eukaryota</taxon>
        <taxon>Metazoa</taxon>
        <taxon>Ecdysozoa</taxon>
        <taxon>Arthropoda</taxon>
        <taxon>Hexapoda</taxon>
        <taxon>Collembola</taxon>
        <taxon>Symphypleona</taxon>
        <taxon>Sminthuridae</taxon>
        <taxon>Allacma</taxon>
    </lineage>
</organism>
<evidence type="ECO:0000313" key="1">
    <source>
        <dbReference type="EMBL" id="CAG7836245.1"/>
    </source>
</evidence>
<dbReference type="EMBL" id="CAJVCH010570945">
    <property type="protein sequence ID" value="CAG7836245.1"/>
    <property type="molecule type" value="Genomic_DNA"/>
</dbReference>
<name>A0A8J2LN88_9HEXA</name>
<proteinExistence type="predicted"/>
<sequence length="69" mass="8259">MMAWNKPCAIKKREKERRSSKPLGRKGYKDVEVAFEVLYSACNRAPQQDWFILASFKIEWELQTRHQTQ</sequence>
<protein>
    <submittedName>
        <fullName evidence="1">Uncharacterized protein</fullName>
    </submittedName>
</protein>
<evidence type="ECO:0000313" key="2">
    <source>
        <dbReference type="Proteomes" id="UP000708208"/>
    </source>
</evidence>
<accession>A0A8J2LN88</accession>
<reference evidence="1" key="1">
    <citation type="submission" date="2021-06" db="EMBL/GenBank/DDBJ databases">
        <authorList>
            <person name="Hodson N. C."/>
            <person name="Mongue J. A."/>
            <person name="Jaron S. K."/>
        </authorList>
    </citation>
    <scope>NUCLEOTIDE SEQUENCE</scope>
</reference>
<dbReference type="AlphaFoldDB" id="A0A8J2LN88"/>
<dbReference type="Proteomes" id="UP000708208">
    <property type="component" value="Unassembled WGS sequence"/>
</dbReference>
<gene>
    <name evidence="1" type="ORF">AFUS01_LOCUS45508</name>
</gene>
<keyword evidence="2" id="KW-1185">Reference proteome</keyword>
<comment type="caution">
    <text evidence="1">The sequence shown here is derived from an EMBL/GenBank/DDBJ whole genome shotgun (WGS) entry which is preliminary data.</text>
</comment>